<gene>
    <name evidence="3" type="ORF">COV53_02310</name>
</gene>
<comment type="caution">
    <text evidence="3">The sequence shown here is derived from an EMBL/GenBank/DDBJ whole genome shotgun (WGS) entry which is preliminary data.</text>
</comment>
<dbReference type="Gene3D" id="3.90.550.10">
    <property type="entry name" value="Spore Coat Polysaccharide Biosynthesis Protein SpsA, Chain A"/>
    <property type="match status" value="1"/>
</dbReference>
<evidence type="ECO:0000313" key="3">
    <source>
        <dbReference type="EMBL" id="PIR08580.1"/>
    </source>
</evidence>
<proteinExistence type="predicted"/>
<dbReference type="InterPro" id="IPR029044">
    <property type="entry name" value="Nucleotide-diphossugar_trans"/>
</dbReference>
<sequence>MKAIIFAGGVGTRLWPLSRKKSPKQFEKVIGDKSTLQLAVERLIPNFDWKDIFVSTSERYIPMVLQQLPMMISENVIGEPELRDVGPAVGLITAILYKKYKNTPMVILWSDHLIKKNDLFKKILYQCEKIIKKHKDKIIFIGQKPRFASQNLGWIKFDKVSYETNNIKLYNFSGFHYRPTIEKADEYLENGNNCWNLGYFVTTTYNLWKLYEKYQPEMFTGLKELYKAYGTSRFIQLLKKIYPKMPKMSFDNAILEHINKEDAYVISEDLGWSDIGAWEALKEALQTSPEQNVINGKVLLTDCRDSLVYNYTDKLVVTIDINGLLVINTHDVVLVCHKNSVPKIKKLVEKLSESENQHLV</sequence>
<dbReference type="InterPro" id="IPR005835">
    <property type="entry name" value="NTP_transferase_dom"/>
</dbReference>
<dbReference type="InterPro" id="IPR051161">
    <property type="entry name" value="Mannose-6P_isomerase_type2"/>
</dbReference>
<dbReference type="SUPFAM" id="SSF53448">
    <property type="entry name" value="Nucleotide-diphospho-sugar transferases"/>
    <property type="match status" value="1"/>
</dbReference>
<accession>A0A2H0NI81</accession>
<dbReference type="SUPFAM" id="SSF159283">
    <property type="entry name" value="Guanosine diphospho-D-mannose pyrophosphorylase/mannose-6-phosphate isomerase linker domain"/>
    <property type="match status" value="1"/>
</dbReference>
<evidence type="ECO:0000313" key="4">
    <source>
        <dbReference type="Proteomes" id="UP000230707"/>
    </source>
</evidence>
<reference evidence="3 4" key="1">
    <citation type="submission" date="2017-09" db="EMBL/GenBank/DDBJ databases">
        <title>Depth-based differentiation of microbial function through sediment-hosted aquifers and enrichment of novel symbionts in the deep terrestrial subsurface.</title>
        <authorList>
            <person name="Probst A.J."/>
            <person name="Ladd B."/>
            <person name="Jarett J.K."/>
            <person name="Geller-Mcgrath D.E."/>
            <person name="Sieber C.M."/>
            <person name="Emerson J.B."/>
            <person name="Anantharaman K."/>
            <person name="Thomas B.C."/>
            <person name="Malmstrom R."/>
            <person name="Stieglmeier M."/>
            <person name="Klingl A."/>
            <person name="Woyke T."/>
            <person name="Ryan C.M."/>
            <person name="Banfield J.F."/>
        </authorList>
    </citation>
    <scope>NUCLEOTIDE SEQUENCE [LARGE SCALE GENOMIC DNA]</scope>
    <source>
        <strain evidence="3">CG11_big_fil_rev_8_21_14_0_20_37_11</strain>
    </source>
</reference>
<organism evidence="3 4">
    <name type="scientific">Candidatus Gottesmanbacteria bacterium CG11_big_fil_rev_8_21_14_0_20_37_11</name>
    <dbReference type="NCBI Taxonomy" id="1974575"/>
    <lineage>
        <taxon>Bacteria</taxon>
        <taxon>Candidatus Gottesmaniibacteriota</taxon>
    </lineage>
</organism>
<feature type="domain" description="MannoseP isomerase/GMP-like beta-helix" evidence="2">
    <location>
        <begin position="297"/>
        <end position="351"/>
    </location>
</feature>
<dbReference type="GO" id="GO:0004475">
    <property type="term" value="F:mannose-1-phosphate guanylyltransferase (GTP) activity"/>
    <property type="evidence" value="ECO:0007669"/>
    <property type="project" value="TreeGrafter"/>
</dbReference>
<name>A0A2H0NI81_9BACT</name>
<dbReference type="EMBL" id="PCWS01000053">
    <property type="protein sequence ID" value="PIR08580.1"/>
    <property type="molecule type" value="Genomic_DNA"/>
</dbReference>
<feature type="domain" description="Nucleotidyl transferase" evidence="1">
    <location>
        <begin position="2"/>
        <end position="287"/>
    </location>
</feature>
<dbReference type="PANTHER" id="PTHR46390:SF1">
    <property type="entry name" value="MANNOSE-1-PHOSPHATE GUANYLYLTRANSFERASE"/>
    <property type="match status" value="1"/>
</dbReference>
<dbReference type="Proteomes" id="UP000230707">
    <property type="component" value="Unassembled WGS sequence"/>
</dbReference>
<dbReference type="GO" id="GO:0009298">
    <property type="term" value="P:GDP-mannose biosynthetic process"/>
    <property type="evidence" value="ECO:0007669"/>
    <property type="project" value="TreeGrafter"/>
</dbReference>
<dbReference type="PANTHER" id="PTHR46390">
    <property type="entry name" value="MANNOSE-1-PHOSPHATE GUANYLYLTRANSFERASE"/>
    <property type="match status" value="1"/>
</dbReference>
<evidence type="ECO:0000259" key="2">
    <source>
        <dbReference type="Pfam" id="PF22640"/>
    </source>
</evidence>
<dbReference type="Pfam" id="PF22640">
    <property type="entry name" value="ManC_GMP_beta-helix"/>
    <property type="match status" value="1"/>
</dbReference>
<protein>
    <submittedName>
        <fullName evidence="3">Uncharacterized protein</fullName>
    </submittedName>
</protein>
<evidence type="ECO:0000259" key="1">
    <source>
        <dbReference type="Pfam" id="PF00483"/>
    </source>
</evidence>
<dbReference type="InterPro" id="IPR054566">
    <property type="entry name" value="ManC/GMP-like_b-helix"/>
</dbReference>
<dbReference type="Pfam" id="PF00483">
    <property type="entry name" value="NTP_transferase"/>
    <property type="match status" value="1"/>
</dbReference>
<dbReference type="AlphaFoldDB" id="A0A2H0NI81"/>